<dbReference type="GO" id="GO:0005524">
    <property type="term" value="F:ATP binding"/>
    <property type="evidence" value="ECO:0007669"/>
    <property type="project" value="InterPro"/>
</dbReference>
<keyword evidence="1" id="KW-0808">Transferase</keyword>
<evidence type="ECO:0000256" key="3">
    <source>
        <dbReference type="RuleBase" id="RU004046"/>
    </source>
</evidence>
<evidence type="ECO:0000313" key="4">
    <source>
        <dbReference type="EMBL" id="PZF78734.1"/>
    </source>
</evidence>
<dbReference type="AlphaFoldDB" id="A0A2W2BEP1"/>
<name>A0A2W2BEP1_9HYPH</name>
<evidence type="ECO:0000256" key="2">
    <source>
        <dbReference type="ARBA" id="ARBA00022777"/>
    </source>
</evidence>
<dbReference type="GO" id="GO:0005829">
    <property type="term" value="C:cytosol"/>
    <property type="evidence" value="ECO:0007669"/>
    <property type="project" value="TreeGrafter"/>
</dbReference>
<keyword evidence="2 4" id="KW-0418">Kinase</keyword>
<dbReference type="GO" id="GO:0004340">
    <property type="term" value="F:glucokinase activity"/>
    <property type="evidence" value="ECO:0007669"/>
    <property type="project" value="InterPro"/>
</dbReference>
<dbReference type="RefSeq" id="WP_111196062.1">
    <property type="nucleotide sequence ID" value="NZ_QKVK01000001.1"/>
</dbReference>
<dbReference type="PANTHER" id="PTHR47690">
    <property type="entry name" value="GLUCOKINASE"/>
    <property type="match status" value="1"/>
</dbReference>
<keyword evidence="5" id="KW-1185">Reference proteome</keyword>
<evidence type="ECO:0000256" key="1">
    <source>
        <dbReference type="ARBA" id="ARBA00022679"/>
    </source>
</evidence>
<dbReference type="Gene3D" id="3.30.420.40">
    <property type="match status" value="1"/>
</dbReference>
<reference evidence="5" key="1">
    <citation type="submission" date="2018-06" db="EMBL/GenBank/DDBJ databases">
        <title>Aestuariibacter litoralis strain KCTC 52945T.</title>
        <authorList>
            <person name="Li X."/>
            <person name="Salam N."/>
            <person name="Li J.-L."/>
            <person name="Chen Y.-M."/>
            <person name="Yang Z.-W."/>
            <person name="Zhang L.-Y."/>
            <person name="Han M.-X."/>
            <person name="Xiao M."/>
            <person name="Li W.-J."/>
        </authorList>
    </citation>
    <scope>NUCLEOTIDE SEQUENCE [LARGE SCALE GENOMIC DNA]</scope>
    <source>
        <strain evidence="5">KCTC 52945</strain>
    </source>
</reference>
<evidence type="ECO:0000313" key="5">
    <source>
        <dbReference type="Proteomes" id="UP000248795"/>
    </source>
</evidence>
<dbReference type="Gene3D" id="3.40.367.20">
    <property type="match status" value="1"/>
</dbReference>
<comment type="similarity">
    <text evidence="3">Belongs to the bacterial glucokinase family.</text>
</comment>
<dbReference type="Pfam" id="PF02685">
    <property type="entry name" value="Glucokinase"/>
    <property type="match status" value="1"/>
</dbReference>
<dbReference type="InterPro" id="IPR050201">
    <property type="entry name" value="Bacterial_glucokinase"/>
</dbReference>
<proteinExistence type="inferred from homology"/>
<dbReference type="InterPro" id="IPR003836">
    <property type="entry name" value="Glucokinase"/>
</dbReference>
<dbReference type="CDD" id="cd24008">
    <property type="entry name" value="ASKHA_NBD_GLK"/>
    <property type="match status" value="1"/>
</dbReference>
<dbReference type="InterPro" id="IPR043129">
    <property type="entry name" value="ATPase_NBD"/>
</dbReference>
<dbReference type="GO" id="GO:0006096">
    <property type="term" value="P:glycolytic process"/>
    <property type="evidence" value="ECO:0007669"/>
    <property type="project" value="InterPro"/>
</dbReference>
<protein>
    <submittedName>
        <fullName evidence="4">Glucokinase</fullName>
    </submittedName>
</protein>
<gene>
    <name evidence="4" type="ORF">DK847_02715</name>
</gene>
<dbReference type="EMBL" id="QKVK01000001">
    <property type="protein sequence ID" value="PZF78734.1"/>
    <property type="molecule type" value="Genomic_DNA"/>
</dbReference>
<dbReference type="PANTHER" id="PTHR47690:SF1">
    <property type="entry name" value="GLUCOKINASE"/>
    <property type="match status" value="1"/>
</dbReference>
<organism evidence="4 5">
    <name type="scientific">Aestuariivirga litoralis</name>
    <dbReference type="NCBI Taxonomy" id="2650924"/>
    <lineage>
        <taxon>Bacteria</taxon>
        <taxon>Pseudomonadati</taxon>
        <taxon>Pseudomonadota</taxon>
        <taxon>Alphaproteobacteria</taxon>
        <taxon>Hyphomicrobiales</taxon>
        <taxon>Aestuariivirgaceae</taxon>
        <taxon>Aestuariivirga</taxon>
    </lineage>
</organism>
<dbReference type="Proteomes" id="UP000248795">
    <property type="component" value="Unassembled WGS sequence"/>
</dbReference>
<accession>A0A2W2BEP1</accession>
<dbReference type="GO" id="GO:0005536">
    <property type="term" value="F:D-glucose binding"/>
    <property type="evidence" value="ECO:0007669"/>
    <property type="project" value="InterPro"/>
</dbReference>
<comment type="caution">
    <text evidence="4">The sequence shown here is derived from an EMBL/GenBank/DDBJ whole genome shotgun (WGS) entry which is preliminary data.</text>
</comment>
<sequence length="315" mass="33257">MTELALVGDIGGTNSRFGLVEPGTTRVAEVAVQKNDNFASLEDSIAAYVKAKGVSQLAGAAIAVAGPVEGEVVHLTNRNWSFTRESLRRAADARQFRLLNDFEALALALPHLDGEDVVQIGGELPQKPSVKIVLGPGTGLGMATLAPLPLGGWMALPGEVGHITLPVVTQAEFDWRDRMSKPGVLFEAEDAITGGGLLRMYRAVAERPTLETPEAVLQAALAGADPAAVKTLDQFIVWLARVAGDAAMTMQAKGGVYLAGGIAPSIVNKLKSGPFRSIFEEKGRLAFVMKPIPVYVIVDKFPAFKGCAAAIADMR</sequence>
<dbReference type="SUPFAM" id="SSF53067">
    <property type="entry name" value="Actin-like ATPase domain"/>
    <property type="match status" value="1"/>
</dbReference>